<name>A0ACC2UUH6_9TREE</name>
<evidence type="ECO:0000313" key="1">
    <source>
        <dbReference type="EMBL" id="KAJ9090713.1"/>
    </source>
</evidence>
<reference evidence="1" key="1">
    <citation type="submission" date="2023-04" db="EMBL/GenBank/DDBJ databases">
        <title>Draft Genome sequencing of Naganishia species isolated from polar environments using Oxford Nanopore Technology.</title>
        <authorList>
            <person name="Leo P."/>
            <person name="Venkateswaran K."/>
        </authorList>
    </citation>
    <scope>NUCLEOTIDE SEQUENCE</scope>
    <source>
        <strain evidence="1">MNA-CCFEE 5262</strain>
    </source>
</reference>
<dbReference type="EMBL" id="JASBWS010000228">
    <property type="protein sequence ID" value="KAJ9090713.1"/>
    <property type="molecule type" value="Genomic_DNA"/>
</dbReference>
<protein>
    <submittedName>
        <fullName evidence="1">Uncharacterized protein</fullName>
    </submittedName>
</protein>
<gene>
    <name evidence="1" type="ORF">QFC20_007839</name>
</gene>
<accession>A0ACC2UUH6</accession>
<sequence length="230" mass="25680">MTDSCSESDDGLQWAIPHADVKNKLWDVQYDLRQARAENQALSSRLEVCEQERAKLALDVELAKGESKQNYDYFTRWKKVRRELELAEQKCNKLQEDGRVREEQHQAKLARLADGAREDYAKMKRLKAEVKALTTKGSGDTATSSDQVMGTQQPIDLSKGTVRRTSGDAIKSRASPSDAQQDHDRRTAGAWAGRQGVTAATVRKFRTVPLVDWGTTSSGVKADKGKGREI</sequence>
<dbReference type="Proteomes" id="UP001230649">
    <property type="component" value="Unassembled WGS sequence"/>
</dbReference>
<keyword evidence="2" id="KW-1185">Reference proteome</keyword>
<evidence type="ECO:0000313" key="2">
    <source>
        <dbReference type="Proteomes" id="UP001230649"/>
    </source>
</evidence>
<organism evidence="1 2">
    <name type="scientific">Naganishia adeliensis</name>
    <dbReference type="NCBI Taxonomy" id="92952"/>
    <lineage>
        <taxon>Eukaryota</taxon>
        <taxon>Fungi</taxon>
        <taxon>Dikarya</taxon>
        <taxon>Basidiomycota</taxon>
        <taxon>Agaricomycotina</taxon>
        <taxon>Tremellomycetes</taxon>
        <taxon>Filobasidiales</taxon>
        <taxon>Filobasidiaceae</taxon>
        <taxon>Naganishia</taxon>
    </lineage>
</organism>
<proteinExistence type="predicted"/>
<comment type="caution">
    <text evidence="1">The sequence shown here is derived from an EMBL/GenBank/DDBJ whole genome shotgun (WGS) entry which is preliminary data.</text>
</comment>